<dbReference type="SUPFAM" id="SSF53448">
    <property type="entry name" value="Nucleotide-diphospho-sugar transferases"/>
    <property type="match status" value="1"/>
</dbReference>
<evidence type="ECO:0000259" key="1">
    <source>
        <dbReference type="Pfam" id="PF00535"/>
    </source>
</evidence>
<evidence type="ECO:0000313" key="3">
    <source>
        <dbReference type="Proteomes" id="UP000190102"/>
    </source>
</evidence>
<keyword evidence="2" id="KW-0808">Transferase</keyword>
<proteinExistence type="predicted"/>
<dbReference type="Proteomes" id="UP000190102">
    <property type="component" value="Unassembled WGS sequence"/>
</dbReference>
<dbReference type="InterPro" id="IPR001173">
    <property type="entry name" value="Glyco_trans_2-like"/>
</dbReference>
<dbReference type="OrthoDB" id="9801954at2"/>
<dbReference type="EMBL" id="FUWR01000005">
    <property type="protein sequence ID" value="SJZ68231.1"/>
    <property type="molecule type" value="Genomic_DNA"/>
</dbReference>
<dbReference type="InterPro" id="IPR029044">
    <property type="entry name" value="Nucleotide-diphossugar_trans"/>
</dbReference>
<protein>
    <submittedName>
        <fullName evidence="2">Glycosyltransferase involved in cell wall bisynthesis</fullName>
    </submittedName>
</protein>
<dbReference type="GO" id="GO:0016740">
    <property type="term" value="F:transferase activity"/>
    <property type="evidence" value="ECO:0007669"/>
    <property type="project" value="UniProtKB-KW"/>
</dbReference>
<name>A0A1T4MMY2_9BACT</name>
<organism evidence="2 3">
    <name type="scientific">Trichlorobacter thiogenes</name>
    <dbReference type="NCBI Taxonomy" id="115783"/>
    <lineage>
        <taxon>Bacteria</taxon>
        <taxon>Pseudomonadati</taxon>
        <taxon>Thermodesulfobacteriota</taxon>
        <taxon>Desulfuromonadia</taxon>
        <taxon>Geobacterales</taxon>
        <taxon>Geobacteraceae</taxon>
        <taxon>Trichlorobacter</taxon>
    </lineage>
</organism>
<dbReference type="Gene3D" id="3.90.550.10">
    <property type="entry name" value="Spore Coat Polysaccharide Biosynthesis Protein SpsA, Chain A"/>
    <property type="match status" value="1"/>
</dbReference>
<dbReference type="STRING" id="115783.SAMN02745119_01372"/>
<keyword evidence="3" id="KW-1185">Reference proteome</keyword>
<gene>
    <name evidence="2" type="ORF">SAMN02745119_01372</name>
</gene>
<feature type="domain" description="Glycosyltransferase 2-like" evidence="1">
    <location>
        <begin position="21"/>
        <end position="119"/>
    </location>
</feature>
<dbReference type="RefSeq" id="WP_078789684.1">
    <property type="nucleotide sequence ID" value="NZ_FUWR01000005.1"/>
</dbReference>
<sequence length="284" mass="31893">MTNMLPNIPADLHDPQQISFSFVIVTRNNPEELQQTVNSICRELPESSEIVIVDGSDEPFGFECIRNMLGDASAPTVYRLDEKKGVYHAQNIGISCSSGQWIIVINSGDTLEQGACTHLDSIRDSKDDLIVFGQNVVDMYGKLAYACHPTADSVWPHQSVVAHRRVHNKFGLYPESFRFTSEQLFYAQIRNSIKFSIRNEVISVFRLGGLTSGASLARSKEIFVVRRALGAGVLYSTASAFIFPYIRYMLERYHVLAPLVTTLRKLLYPCYRTCQPAKNDATTK</sequence>
<evidence type="ECO:0000313" key="2">
    <source>
        <dbReference type="EMBL" id="SJZ68231.1"/>
    </source>
</evidence>
<dbReference type="AlphaFoldDB" id="A0A1T4MMY2"/>
<dbReference type="Pfam" id="PF00535">
    <property type="entry name" value="Glycos_transf_2"/>
    <property type="match status" value="1"/>
</dbReference>
<accession>A0A1T4MMY2</accession>
<reference evidence="3" key="1">
    <citation type="submission" date="2017-02" db="EMBL/GenBank/DDBJ databases">
        <authorList>
            <person name="Varghese N."/>
            <person name="Submissions S."/>
        </authorList>
    </citation>
    <scope>NUCLEOTIDE SEQUENCE [LARGE SCALE GENOMIC DNA]</scope>
    <source>
        <strain evidence="3">ATCC BAA-34</strain>
    </source>
</reference>